<comment type="caution">
    <text evidence="1">The sequence shown here is derived from an EMBL/GenBank/DDBJ whole genome shotgun (WGS) entry which is preliminary data.</text>
</comment>
<evidence type="ECO:0000313" key="1">
    <source>
        <dbReference type="EMBL" id="PHQ38101.1"/>
    </source>
</evidence>
<sequence length="199" mass="22135">MTALQQYEPSEINLSGSQYTIEQTGRDKNFRPEYEARDVTGNTIFRTTYQMYEEKDEFPFIDADGTEICRVKAIDTWDIAGEYLLTDGQTGEELVVFDNDLSLLQDSWRLRDADDQSLLAEINSRGGLITLARNLLPAGQGIAHKYEITDSEGNPVGSVEGEFALFDFDQYEITLSDTSSVPTEAIVVGAIVIDAIQGN</sequence>
<accession>A0A2G1WGJ4</accession>
<reference evidence="1 2" key="1">
    <citation type="journal article" date="2014" name="Front. Microbiol.">
        <title>Population and genomic analysis of the genus Halorubrum.</title>
        <authorList>
            <person name="Fullmer M.S."/>
            <person name="Soucy S.M."/>
            <person name="Swithers K.S."/>
            <person name="Makkay A.M."/>
            <person name="Wheeler R."/>
            <person name="Ventosa A."/>
            <person name="Gogarten J.P."/>
            <person name="Papke R.T."/>
        </authorList>
    </citation>
    <scope>NUCLEOTIDE SEQUENCE [LARGE SCALE GENOMIC DNA]</scope>
    <source>
        <strain evidence="1 2">C49</strain>
    </source>
</reference>
<proteinExistence type="predicted"/>
<dbReference type="AlphaFoldDB" id="A0A2G1WGJ4"/>
<name>A0A2G1WGJ4_9EURY</name>
<evidence type="ECO:0000313" key="2">
    <source>
        <dbReference type="Proteomes" id="UP000222824"/>
    </source>
</evidence>
<organism evidence="1 2">
    <name type="scientific">Halorubrum persicum</name>
    <dbReference type="NCBI Taxonomy" id="1383844"/>
    <lineage>
        <taxon>Archaea</taxon>
        <taxon>Methanobacteriati</taxon>
        <taxon>Methanobacteriota</taxon>
        <taxon>Stenosarchaea group</taxon>
        <taxon>Halobacteria</taxon>
        <taxon>Halobacteriales</taxon>
        <taxon>Haloferacaceae</taxon>
        <taxon>Halorubrum</taxon>
    </lineage>
</organism>
<dbReference type="Proteomes" id="UP000222824">
    <property type="component" value="Unassembled WGS sequence"/>
</dbReference>
<dbReference type="Pfam" id="PF04525">
    <property type="entry name" value="LOR"/>
    <property type="match status" value="1"/>
</dbReference>
<dbReference type="EMBL" id="NHOA01000120">
    <property type="protein sequence ID" value="PHQ38101.1"/>
    <property type="molecule type" value="Genomic_DNA"/>
</dbReference>
<keyword evidence="2" id="KW-1185">Reference proteome</keyword>
<dbReference type="RefSeq" id="WP_099256095.1">
    <property type="nucleotide sequence ID" value="NZ_NHOA01000120.1"/>
</dbReference>
<gene>
    <name evidence="1" type="ORF">DJ69_13450</name>
</gene>
<protein>
    <submittedName>
        <fullName evidence="1">Uncharacterized protein</fullName>
    </submittedName>
</protein>
<dbReference type="OrthoDB" id="178461at2157"/>
<dbReference type="InterPro" id="IPR007612">
    <property type="entry name" value="LOR"/>
</dbReference>